<keyword evidence="6 7" id="KW-0413">Isomerase</keyword>
<dbReference type="PROSITE" id="PS50198">
    <property type="entry name" value="PPIC_PPIASE_2"/>
    <property type="match status" value="2"/>
</dbReference>
<reference evidence="9 10" key="1">
    <citation type="journal article" date="2013" name="Int. J. Syst. Evol. Microbiol.">
        <title>Celerinatantimonas yamalensis sp. nov., a cold-adapted diazotrophic bacterium from a cold permafrost brine.</title>
        <authorList>
            <person name="Shcherbakova V."/>
            <person name="Chuvilskaya N."/>
            <person name="Rivkina E."/>
            <person name="Demidov N."/>
            <person name="Uchaeva V."/>
            <person name="Suetin S."/>
            <person name="Suzina N."/>
            <person name="Gilichinsky D."/>
        </authorList>
    </citation>
    <scope>NUCLEOTIDE SEQUENCE [LARGE SCALE GENOMIC DNA]</scope>
    <source>
        <strain evidence="9 10">C7</strain>
    </source>
</reference>
<keyword evidence="4 7" id="KW-0697">Rotamase</keyword>
<feature type="domain" description="PpiC" evidence="8">
    <location>
        <begin position="173"/>
        <end position="271"/>
    </location>
</feature>
<dbReference type="SUPFAM" id="SSF109998">
    <property type="entry name" value="Triger factor/SurA peptide-binding domain-like"/>
    <property type="match status" value="1"/>
</dbReference>
<comment type="subcellular location">
    <subcellularLocation>
        <location evidence="7">Periplasm</location>
    </subcellularLocation>
    <text evidence="7">Is capable of associating with the outer membrane.</text>
</comment>
<dbReference type="Gene3D" id="1.10.4030.10">
    <property type="entry name" value="Porin chaperone SurA, peptide-binding domain"/>
    <property type="match status" value="1"/>
</dbReference>
<comment type="domain">
    <text evidence="7">The PPIase activity resides only in the second parvulin domain. The N-terminal region and the C-terminal tail are necessary and sufficient for the chaperone activity of SurA. The PPIase activity is dispensable for SurA to function as a chaperone. The N-terminal region and the C-terminal tail are also required for porin recognition.</text>
</comment>
<keyword evidence="5 7" id="KW-0143">Chaperone</keyword>
<dbReference type="InterPro" id="IPR046357">
    <property type="entry name" value="PPIase_dom_sf"/>
</dbReference>
<evidence type="ECO:0000313" key="10">
    <source>
        <dbReference type="Proteomes" id="UP001629953"/>
    </source>
</evidence>
<comment type="function">
    <text evidence="7">Chaperone involved in the correct folding and assembly of outer membrane proteins. Recognizes specific patterns of aromatic residues and the orientation of their side chains, which are found more frequently in integral outer membrane proteins. May act in both early periplasmic and late outer membrane-associated steps of protein maturation.</text>
</comment>
<feature type="chain" id="PRO_5044915939" description="Chaperone SurA" evidence="7">
    <location>
        <begin position="23"/>
        <end position="428"/>
    </location>
</feature>
<dbReference type="Pfam" id="PF09312">
    <property type="entry name" value="SurA_N"/>
    <property type="match status" value="1"/>
</dbReference>
<dbReference type="PANTHER" id="PTHR47637">
    <property type="entry name" value="CHAPERONE SURA"/>
    <property type="match status" value="1"/>
</dbReference>
<dbReference type="InterPro" id="IPR023034">
    <property type="entry name" value="PPIase_SurA"/>
</dbReference>
<dbReference type="Pfam" id="PF00639">
    <property type="entry name" value="Rotamase"/>
    <property type="match status" value="2"/>
</dbReference>
<evidence type="ECO:0000256" key="1">
    <source>
        <dbReference type="ARBA" id="ARBA00022729"/>
    </source>
</evidence>
<evidence type="ECO:0000256" key="4">
    <source>
        <dbReference type="ARBA" id="ARBA00023110"/>
    </source>
</evidence>
<dbReference type="GO" id="GO:0016853">
    <property type="term" value="F:isomerase activity"/>
    <property type="evidence" value="ECO:0007669"/>
    <property type="project" value="UniProtKB-KW"/>
</dbReference>
<sequence length="428" mass="48617" precursor="true">MKVVYRLCLVIIIATLSPLSWAKPVLLDHAIAVVNNDIITQTDYARLKFDVERNAQKNHRELPPQKALHQQLLNKLIDDQLIIQQADRMGIDISDAQLDQTIENIISQSGQSRTQFIKQLGAEGLTYKAFRQQIRQQLLISQVTQSAVRRRVNVDPQAVKNMANLISKQGEQQMRYHIAHIMIKFDEVKSPAQADQKVQAILKKLKAGANFRKLAMSDSQGPKALQGGDWGWMSINDMPTIFAQVIHQQPAGTIIGPFRSDAGYHILKILALKGDNKVEATEVKARHILIKPSIVMSDAKVRELLTQIRQDILSGKGTFAQYAKKYSQDSSSAIQGGELGWADPSSFVPAFRNMVEKLPIGQISQPFHSQFGWHIVEVEQRRKVDVTTESKQQRAYQIIYNRQFEEQQQKWLDELRQHAYIKELSAVK</sequence>
<evidence type="ECO:0000313" key="9">
    <source>
        <dbReference type="EMBL" id="MFM2486744.1"/>
    </source>
</evidence>
<organism evidence="9 10">
    <name type="scientific">Celerinatantimonas yamalensis</name>
    <dbReference type="NCBI Taxonomy" id="559956"/>
    <lineage>
        <taxon>Bacteria</taxon>
        <taxon>Pseudomonadati</taxon>
        <taxon>Pseudomonadota</taxon>
        <taxon>Gammaproteobacteria</taxon>
        <taxon>Celerinatantimonadaceae</taxon>
        <taxon>Celerinatantimonas</taxon>
    </lineage>
</organism>
<protein>
    <recommendedName>
        <fullName evidence="7">Chaperone SurA</fullName>
    </recommendedName>
    <alternativeName>
        <fullName evidence="7">Peptidyl-prolyl cis-trans isomerase SurA</fullName>
        <shortName evidence="7">PPIase SurA</shortName>
        <ecNumber evidence="7">5.2.1.8</ecNumber>
    </alternativeName>
    <alternativeName>
        <fullName evidence="7">Rotamase SurA</fullName>
    </alternativeName>
</protein>
<evidence type="ECO:0000256" key="5">
    <source>
        <dbReference type="ARBA" id="ARBA00023186"/>
    </source>
</evidence>
<keyword evidence="2 7" id="KW-0677">Repeat</keyword>
<evidence type="ECO:0000256" key="7">
    <source>
        <dbReference type="HAMAP-Rule" id="MF_01183"/>
    </source>
</evidence>
<comment type="caution">
    <text evidence="9">The sequence shown here is derived from an EMBL/GenBank/DDBJ whole genome shotgun (WGS) entry which is preliminary data.</text>
</comment>
<proteinExistence type="inferred from homology"/>
<comment type="catalytic activity">
    <reaction evidence="7">
        <text>[protein]-peptidylproline (omega=180) = [protein]-peptidylproline (omega=0)</text>
        <dbReference type="Rhea" id="RHEA:16237"/>
        <dbReference type="Rhea" id="RHEA-COMP:10747"/>
        <dbReference type="Rhea" id="RHEA-COMP:10748"/>
        <dbReference type="ChEBI" id="CHEBI:83833"/>
        <dbReference type="ChEBI" id="CHEBI:83834"/>
        <dbReference type="EC" id="5.2.1.8"/>
    </reaction>
</comment>
<evidence type="ECO:0000259" key="8">
    <source>
        <dbReference type="PROSITE" id="PS50198"/>
    </source>
</evidence>
<gene>
    <name evidence="7 9" type="primary">surA</name>
    <name evidence="9" type="ORF">ABUE30_17065</name>
</gene>
<dbReference type="SUPFAM" id="SSF54534">
    <property type="entry name" value="FKBP-like"/>
    <property type="match status" value="2"/>
</dbReference>
<feature type="signal peptide" evidence="7">
    <location>
        <begin position="1"/>
        <end position="22"/>
    </location>
</feature>
<evidence type="ECO:0000256" key="6">
    <source>
        <dbReference type="ARBA" id="ARBA00023235"/>
    </source>
</evidence>
<dbReference type="HAMAP" id="MF_01183">
    <property type="entry name" value="Chaperone_SurA"/>
    <property type="match status" value="1"/>
</dbReference>
<dbReference type="InterPro" id="IPR027304">
    <property type="entry name" value="Trigger_fact/SurA_dom_sf"/>
</dbReference>
<evidence type="ECO:0000256" key="3">
    <source>
        <dbReference type="ARBA" id="ARBA00022764"/>
    </source>
</evidence>
<feature type="domain" description="PpiC" evidence="8">
    <location>
        <begin position="280"/>
        <end position="380"/>
    </location>
</feature>
<dbReference type="EMBL" id="JBEQCT010000010">
    <property type="protein sequence ID" value="MFM2486744.1"/>
    <property type="molecule type" value="Genomic_DNA"/>
</dbReference>
<keyword evidence="1 7" id="KW-0732">Signal</keyword>
<dbReference type="InterPro" id="IPR000297">
    <property type="entry name" value="PPIase_PpiC"/>
</dbReference>
<dbReference type="InterPro" id="IPR050280">
    <property type="entry name" value="OMP_Chaperone_SurA"/>
</dbReference>
<dbReference type="PANTHER" id="PTHR47637:SF1">
    <property type="entry name" value="CHAPERONE SURA"/>
    <property type="match status" value="1"/>
</dbReference>
<evidence type="ECO:0000256" key="2">
    <source>
        <dbReference type="ARBA" id="ARBA00022737"/>
    </source>
</evidence>
<keyword evidence="10" id="KW-1185">Reference proteome</keyword>
<dbReference type="Proteomes" id="UP001629953">
    <property type="component" value="Unassembled WGS sequence"/>
</dbReference>
<dbReference type="EC" id="5.2.1.8" evidence="7"/>
<dbReference type="InterPro" id="IPR015391">
    <property type="entry name" value="SurA_N"/>
</dbReference>
<dbReference type="NCBIfam" id="NF008038">
    <property type="entry name" value="PRK10770.1"/>
    <property type="match status" value="1"/>
</dbReference>
<keyword evidence="3 7" id="KW-0574">Periplasm</keyword>
<dbReference type="RefSeq" id="WP_408625044.1">
    <property type="nucleotide sequence ID" value="NZ_JBEQCT010000010.1"/>
</dbReference>
<dbReference type="Gene3D" id="3.10.50.40">
    <property type="match status" value="2"/>
</dbReference>
<accession>A0ABW9GBM0</accession>
<name>A0ABW9GBM0_9GAMM</name>